<accession>A0AAV5G4B5</accession>
<dbReference type="EMBL" id="BQKY01000001">
    <property type="protein sequence ID" value="GJN87216.1"/>
    <property type="molecule type" value="Genomic_DNA"/>
</dbReference>
<protein>
    <recommendedName>
        <fullName evidence="3">F-box domain-containing protein</fullName>
    </recommendedName>
</protein>
<evidence type="ECO:0000313" key="2">
    <source>
        <dbReference type="Proteomes" id="UP001342314"/>
    </source>
</evidence>
<dbReference type="AlphaFoldDB" id="A0AAV5G4B5"/>
<name>A0AAV5G4B5_9BASI</name>
<evidence type="ECO:0000313" key="1">
    <source>
        <dbReference type="EMBL" id="GJN87216.1"/>
    </source>
</evidence>
<proteinExistence type="predicted"/>
<organism evidence="1 2">
    <name type="scientific">Rhodotorula paludigena</name>
    <dbReference type="NCBI Taxonomy" id="86838"/>
    <lineage>
        <taxon>Eukaryota</taxon>
        <taxon>Fungi</taxon>
        <taxon>Dikarya</taxon>
        <taxon>Basidiomycota</taxon>
        <taxon>Pucciniomycotina</taxon>
        <taxon>Microbotryomycetes</taxon>
        <taxon>Sporidiobolales</taxon>
        <taxon>Sporidiobolaceae</taxon>
        <taxon>Rhodotorula</taxon>
    </lineage>
</organism>
<evidence type="ECO:0008006" key="3">
    <source>
        <dbReference type="Google" id="ProtNLM"/>
    </source>
</evidence>
<sequence>MPCFQALPPELVARIVRLVFADIDPDSELAIDQFAPLLALSRLVGEIVRAELLHDVALRRVEQARAFLASIASRGDAASVHVLRLVEADAAYGWQEVLDDAAAQCRNVQAIHLVDCNLDISSLTGLPVLQLLSLRRTFVQFERAGAFPRLAILNADFSTALPAHQNRLFSPTTLPALRHLALHYAPFFVQMPEPEDEYNYLLPPPDLVNQIDSVTLEVNEQYDRLVGTRTGGRHNLVFVVAQEAPGQLVEWCRRRLPIHHLRIAASPSEHLMASLELPSAPATARAAAEKALCALVSSVNGDISGFCLPLRTLVVPNWVQRIARWTDLVKRMGPGVRVIFHEQHPDDWPLPAAFVRLVEEELRAFA</sequence>
<keyword evidence="2" id="KW-1185">Reference proteome</keyword>
<gene>
    <name evidence="1" type="ORF">Rhopal_000161-T1</name>
</gene>
<comment type="caution">
    <text evidence="1">The sequence shown here is derived from an EMBL/GenBank/DDBJ whole genome shotgun (WGS) entry which is preliminary data.</text>
</comment>
<dbReference type="Proteomes" id="UP001342314">
    <property type="component" value="Unassembled WGS sequence"/>
</dbReference>
<reference evidence="1 2" key="1">
    <citation type="submission" date="2021-12" db="EMBL/GenBank/DDBJ databases">
        <title>High titer production of polyol ester of fatty acids by Rhodotorula paludigena BS15 towards product separation-free biomass refinery.</title>
        <authorList>
            <person name="Mano J."/>
            <person name="Ono H."/>
            <person name="Tanaka T."/>
            <person name="Naito K."/>
            <person name="Sushida H."/>
            <person name="Ike M."/>
            <person name="Tokuyasu K."/>
            <person name="Kitaoka M."/>
        </authorList>
    </citation>
    <scope>NUCLEOTIDE SEQUENCE [LARGE SCALE GENOMIC DNA]</scope>
    <source>
        <strain evidence="1 2">BS15</strain>
    </source>
</reference>